<evidence type="ECO:0000313" key="1">
    <source>
        <dbReference type="Ensembl" id="ENSRNOP00000081843.1"/>
    </source>
</evidence>
<organism evidence="1 2">
    <name type="scientific">Rattus norvegicus</name>
    <name type="common">Rat</name>
    <dbReference type="NCBI Taxonomy" id="10116"/>
    <lineage>
        <taxon>Eukaryota</taxon>
        <taxon>Metazoa</taxon>
        <taxon>Chordata</taxon>
        <taxon>Craniata</taxon>
        <taxon>Vertebrata</taxon>
        <taxon>Euteleostomi</taxon>
        <taxon>Mammalia</taxon>
        <taxon>Eutheria</taxon>
        <taxon>Euarchontoglires</taxon>
        <taxon>Glires</taxon>
        <taxon>Rodentia</taxon>
        <taxon>Myomorpha</taxon>
        <taxon>Muroidea</taxon>
        <taxon>Muridae</taxon>
        <taxon>Murinae</taxon>
        <taxon>Rattus</taxon>
    </lineage>
</organism>
<keyword evidence="2" id="KW-1185">Reference proteome</keyword>
<reference evidence="1" key="1">
    <citation type="journal article" date="2004" name="Nature">
        <title>Genome sequence of the Brown Norway rat yields insights into mammalian evolution.</title>
        <authorList>
            <consortium name="Rat Genome Sequencing Project Consortium"/>
            <person name="Gibbs R.A."/>
            <person name="Weinstock G.M."/>
            <person name="Metzker M.L."/>
            <person name="Muzny D.M."/>
            <person name="Sodergren E.J."/>
            <person name="Scherer S."/>
            <person name="Scott G."/>
            <person name="Steffen D."/>
            <person name="Worley K.C."/>
            <person name="Burch P.E."/>
            <person name="Okwuonu G."/>
            <person name="Hines S."/>
            <person name="Lewis L."/>
            <person name="Deramo C."/>
            <person name="Delgado O."/>
            <person name="Dugan-Rocha S."/>
            <person name="Miner G."/>
            <person name="Morgan M."/>
            <person name="Hawes A."/>
            <person name="Gill R."/>
            <person name="Holt R.A."/>
            <person name="Adams M.D."/>
            <person name="Amanatides P.G."/>
            <person name="Baden-Tillson H."/>
            <person name="Barnstead M."/>
            <person name="Chin S."/>
            <person name="Evans C.A."/>
            <person name="Ferriera S."/>
            <person name="Fosler C."/>
            <person name="Glodek A."/>
            <person name="Gu Z."/>
            <person name="Jennings D."/>
            <person name="Kraft C.L."/>
            <person name="Nguyen T."/>
            <person name="Pfannkoch C.M."/>
            <person name="Sitter C."/>
            <person name="Sutton G.G."/>
            <person name="Venter J.C."/>
            <person name="Woodage T."/>
            <person name="Smith D."/>
            <person name="Lee H.-M."/>
            <person name="Gustafson E."/>
            <person name="Cahill P."/>
            <person name="Kana A."/>
            <person name="Doucette-Stamm L."/>
            <person name="Weinstock K."/>
            <person name="Fechtel K."/>
            <person name="Weiss R.B."/>
            <person name="Dunn D.M."/>
            <person name="Green E.D."/>
            <person name="Blakesley R.W."/>
            <person name="Bouffard G.G."/>
            <person name="De Jong P.J."/>
            <person name="Osoegawa K."/>
            <person name="Zhu B."/>
            <person name="Marra M."/>
            <person name="Schein J."/>
            <person name="Bosdet I."/>
            <person name="Fjell C."/>
            <person name="Jones S."/>
            <person name="Krzywinski M."/>
            <person name="Mathewson C."/>
            <person name="Siddiqui A."/>
            <person name="Wye N."/>
            <person name="McPherson J."/>
            <person name="Zhao S."/>
            <person name="Fraser C.M."/>
            <person name="Shetty J."/>
            <person name="Shatsman S."/>
            <person name="Geer K."/>
            <person name="Chen Y."/>
            <person name="Abramzon S."/>
            <person name="Nierman W.C."/>
            <person name="Havlak P.H."/>
            <person name="Chen R."/>
            <person name="Durbin K.J."/>
            <person name="Egan A."/>
            <person name="Ren Y."/>
            <person name="Song X.-Z."/>
            <person name="Li B."/>
            <person name="Liu Y."/>
            <person name="Qin X."/>
            <person name="Cawley S."/>
            <person name="Cooney A.J."/>
            <person name="D'Souza L.M."/>
            <person name="Martin K."/>
            <person name="Wu J.Q."/>
            <person name="Gonzalez-Garay M.L."/>
            <person name="Jackson A.R."/>
            <person name="Kalafus K.J."/>
            <person name="McLeod M.P."/>
            <person name="Milosavljevic A."/>
            <person name="Virk D."/>
            <person name="Volkov A."/>
            <person name="Wheeler D.A."/>
            <person name="Zhang Z."/>
            <person name="Bailey J.A."/>
            <person name="Eichler E.E."/>
            <person name="Tuzun E."/>
            <person name="Birney E."/>
            <person name="Mongin E."/>
            <person name="Ureta-Vidal A."/>
            <person name="Woodwark C."/>
            <person name="Zdobnov E."/>
            <person name="Bork P."/>
            <person name="Suyama M."/>
            <person name="Torrents D."/>
            <person name="Alexandersson M."/>
            <person name="Trask B.J."/>
            <person name="Young J.M."/>
            <person name="Huang H."/>
            <person name="Wang H."/>
            <person name="Xing H."/>
            <person name="Daniels S."/>
            <person name="Gietzen D."/>
            <person name="Schmidt J."/>
            <person name="Stevens K."/>
            <person name="Vitt U."/>
            <person name="Wingrove J."/>
            <person name="Camara F."/>
            <person name="Mar Alba M."/>
            <person name="Abril J.F."/>
            <person name="Guigo R."/>
            <person name="Smit A."/>
            <person name="Dubchak I."/>
            <person name="Rubin E.M."/>
            <person name="Couronne O."/>
            <person name="Poliakov A."/>
            <person name="Huebner N."/>
            <person name="Ganten D."/>
            <person name="Goesele C."/>
            <person name="Hummel O."/>
            <person name="Kreitler T."/>
            <person name="Lee Y.-A."/>
            <person name="Monti J."/>
            <person name="Schulz H."/>
            <person name="Zimdahl H."/>
            <person name="Himmelbauer H."/>
            <person name="Lehrach H."/>
            <person name="Jacob H.J."/>
            <person name="Bromberg S."/>
            <person name="Gullings-Handley J."/>
            <person name="Jensen-Seaman M.I."/>
            <person name="Kwitek A.E."/>
            <person name="Lazar J."/>
            <person name="Pasko D."/>
            <person name="Tonellato P.J."/>
            <person name="Twigger S."/>
            <person name="Ponting C.P."/>
            <person name="Duarte J.M."/>
            <person name="Rice S."/>
            <person name="Goodstadt L."/>
            <person name="Beatson S.A."/>
            <person name="Emes R.D."/>
            <person name="Winter E.E."/>
            <person name="Webber C."/>
            <person name="Brandt P."/>
            <person name="Nyakatura G."/>
            <person name="Adetobi M."/>
            <person name="Chiaromonte F."/>
            <person name="Elnitski L."/>
            <person name="Eswara P."/>
            <person name="Hardison R.C."/>
            <person name="Hou M."/>
            <person name="Kolbe D."/>
            <person name="Makova K."/>
            <person name="Miller W."/>
            <person name="Nekrutenko A."/>
            <person name="Riemer C."/>
            <person name="Schwartz S."/>
            <person name="Taylor J."/>
            <person name="Yang S."/>
            <person name="Zhang Y."/>
            <person name="Lindpaintner K."/>
            <person name="Andrews T.D."/>
            <person name="Caccamo M."/>
            <person name="Clamp M."/>
            <person name="Clarke L."/>
            <person name="Curwen V."/>
            <person name="Durbin R.M."/>
            <person name="Eyras E."/>
            <person name="Searle S.M."/>
            <person name="Cooper G.M."/>
            <person name="Batzoglou S."/>
            <person name="Brudno M."/>
            <person name="Sidow A."/>
            <person name="Stone E.A."/>
            <person name="Payseur B.A."/>
            <person name="Bourque G."/>
            <person name="Lopez-Otin C."/>
            <person name="Puente X.S."/>
            <person name="Chakrabarti K."/>
            <person name="Chatterji S."/>
            <person name="Dewey C."/>
            <person name="Pachter L."/>
            <person name="Bray N."/>
            <person name="Yap V.B."/>
            <person name="Caspi A."/>
            <person name="Tesler G."/>
            <person name="Pevzner P.A."/>
            <person name="Haussler D."/>
            <person name="Roskin K.M."/>
            <person name="Baertsch R."/>
            <person name="Clawson H."/>
            <person name="Furey T.S."/>
            <person name="Hinrichs A.S."/>
            <person name="Karolchik D."/>
            <person name="Kent W.J."/>
            <person name="Rosenbloom K.R."/>
            <person name="Trumbower H."/>
            <person name="Weirauch M."/>
            <person name="Cooper D.N."/>
            <person name="Stenson P.D."/>
            <person name="Ma B."/>
            <person name="Brent M."/>
            <person name="Arumugam M."/>
            <person name="Shteynberg D."/>
            <person name="Copley R.R."/>
            <person name="Taylor M.S."/>
            <person name="Riethman H."/>
            <person name="Mudunuri U."/>
            <person name="Peterson J."/>
            <person name="Guyer M."/>
            <person name="Felsenfeld A."/>
            <person name="Old S."/>
            <person name="Mockrin S."/>
            <person name="Collins F.S."/>
        </authorList>
    </citation>
    <scope>NUCLEOTIDE SEQUENCE [LARGE SCALE GENOMIC DNA]</scope>
    <source>
        <strain evidence="1">Brown Norway</strain>
    </source>
</reference>
<sequence length="181" mass="19151">MLLDGDIDTVVHEVVLVAVLIHRPVVHLVRVTVHVFSVVAVLPVVAKMEHGPAHGTPQHVATKAPHYCPSCGSPCHMLEVGFWLAGLVPLIMGTPSLTPAPAMGLTPATTMRLSPATTMGLPPGTTTLRWVTVASRASLPRVPASTSVPPSRLWPLFAEANISTCSHKEGQQPVAKVRHDG</sequence>
<gene>
    <name evidence="3" type="primary">ENSRNOG00000070982</name>
</gene>
<dbReference type="GeneTree" id="ENSGT00510000049083"/>
<evidence type="ECO:0000313" key="3">
    <source>
        <dbReference type="RGD" id="150340781"/>
    </source>
</evidence>
<proteinExistence type="predicted"/>
<protein>
    <submittedName>
        <fullName evidence="1">Uncharacterized protein</fullName>
    </submittedName>
</protein>
<name>A0A8I5ZTX0_RAT</name>
<reference evidence="1" key="2">
    <citation type="submission" date="2025-03" db="UniProtKB">
        <authorList>
            <consortium name="Ensembl"/>
        </authorList>
    </citation>
    <scope>IDENTIFICATION</scope>
    <source>
        <strain evidence="1">Brown Norway</strain>
    </source>
</reference>
<dbReference type="RGD" id="150340781">
    <property type="gene designation" value="ENSRNOG00000070982"/>
</dbReference>
<dbReference type="Proteomes" id="UP000002494">
    <property type="component" value="Chromosome 3"/>
</dbReference>
<dbReference type="Ensembl" id="ENSRNOT00000094429.1">
    <property type="protein sequence ID" value="ENSRNOP00000081843.1"/>
    <property type="gene ID" value="ENSRNOG00000070982.1"/>
</dbReference>
<dbReference type="AGR" id="RGD:150340781"/>
<dbReference type="AlphaFoldDB" id="A0A8I5ZTX0"/>
<accession>A0A8I5ZTX0</accession>
<evidence type="ECO:0000313" key="2">
    <source>
        <dbReference type="Proteomes" id="UP000002494"/>
    </source>
</evidence>